<keyword evidence="2" id="KW-0547">Nucleotide-binding</keyword>
<dbReference type="PANTHER" id="PTHR11528">
    <property type="entry name" value="HEAT SHOCK PROTEIN 90 FAMILY MEMBER"/>
    <property type="match status" value="1"/>
</dbReference>
<feature type="transmembrane region" description="Helical" evidence="5">
    <location>
        <begin position="84"/>
        <end position="102"/>
    </location>
</feature>
<dbReference type="Proteomes" id="UP000694005">
    <property type="component" value="Chromosome A03"/>
</dbReference>
<keyword evidence="5" id="KW-0472">Membrane</keyword>
<name>A0A8D9GQH0_BRACM</name>
<keyword evidence="5" id="KW-1133">Transmembrane helix</keyword>
<dbReference type="AlphaFoldDB" id="A0A8D9GQH0"/>
<dbReference type="EMBL" id="LS974619">
    <property type="protein sequence ID" value="CAG7884554.1"/>
    <property type="molecule type" value="Genomic_DNA"/>
</dbReference>
<evidence type="ECO:0000313" key="7">
    <source>
        <dbReference type="Proteomes" id="UP000694005"/>
    </source>
</evidence>
<dbReference type="GO" id="GO:0016887">
    <property type="term" value="F:ATP hydrolysis activity"/>
    <property type="evidence" value="ECO:0007669"/>
    <property type="project" value="InterPro"/>
</dbReference>
<evidence type="ECO:0000256" key="4">
    <source>
        <dbReference type="ARBA" id="ARBA00023186"/>
    </source>
</evidence>
<keyword evidence="3" id="KW-0067">ATP-binding</keyword>
<keyword evidence="5" id="KW-0812">Transmembrane</keyword>
<proteinExistence type="inferred from homology"/>
<dbReference type="Gene3D" id="3.30.230.80">
    <property type="match status" value="1"/>
</dbReference>
<accession>A0A8D9GQH0</accession>
<gene>
    <name evidence="6" type="ORF">BRAPAZ1V2_A03P58970.2</name>
</gene>
<dbReference type="InterPro" id="IPR036890">
    <property type="entry name" value="HATPase_C_sf"/>
</dbReference>
<dbReference type="GO" id="GO:0051082">
    <property type="term" value="F:unfolded protein binding"/>
    <property type="evidence" value="ECO:0007669"/>
    <property type="project" value="InterPro"/>
</dbReference>
<dbReference type="InterPro" id="IPR001404">
    <property type="entry name" value="Hsp90_fam"/>
</dbReference>
<comment type="similarity">
    <text evidence="1">Belongs to the heat shock protein 90 family.</text>
</comment>
<dbReference type="Gramene" id="A03p58970.2_BraZ1">
    <property type="protein sequence ID" value="A03p58970.2_BraZ1.CDS"/>
    <property type="gene ID" value="A03g58970.2_BraZ1"/>
</dbReference>
<keyword evidence="4" id="KW-0143">Chaperone</keyword>
<dbReference type="Gene3D" id="3.30.565.10">
    <property type="entry name" value="Histidine kinase-like ATPase, C-terminal domain"/>
    <property type="match status" value="1"/>
</dbReference>
<evidence type="ECO:0000256" key="3">
    <source>
        <dbReference type="ARBA" id="ARBA00022840"/>
    </source>
</evidence>
<evidence type="ECO:0000256" key="5">
    <source>
        <dbReference type="SAM" id="Phobius"/>
    </source>
</evidence>
<sequence length="219" mass="25937">MRSREAFHVCKLNQPIKDRFFCHVTIRLPKKIMSIGSSSHLFSLYKNVTFLQMIVFSTSIPSSITHNPCSGTRYANMYYFASKFFMLWYFFCSSVQVFVLSLKVKTLHSKLPLFFSGEMNRDDKGFADPERIQKLVKNYSQFVLFPIYTRSRKKKTKKIVEQYWEWELTNEALPSWLRDSKDVTTVKYNEFYRITLNTYMEPLTSPHFTTEIHGEGWCG</sequence>
<dbReference type="GO" id="GO:0005524">
    <property type="term" value="F:ATP binding"/>
    <property type="evidence" value="ECO:0007669"/>
    <property type="project" value="UniProtKB-KW"/>
</dbReference>
<reference evidence="6 7" key="1">
    <citation type="submission" date="2021-07" db="EMBL/GenBank/DDBJ databases">
        <authorList>
            <consortium name="Genoscope - CEA"/>
            <person name="William W."/>
        </authorList>
    </citation>
    <scope>NUCLEOTIDE SEQUENCE [LARGE SCALE GENOMIC DNA]</scope>
</reference>
<protein>
    <submittedName>
        <fullName evidence="6">Uncharacterized protein</fullName>
    </submittedName>
</protein>
<evidence type="ECO:0000256" key="2">
    <source>
        <dbReference type="ARBA" id="ARBA00022741"/>
    </source>
</evidence>
<dbReference type="GO" id="GO:0140662">
    <property type="term" value="F:ATP-dependent protein folding chaperone"/>
    <property type="evidence" value="ECO:0007669"/>
    <property type="project" value="InterPro"/>
</dbReference>
<evidence type="ECO:0000256" key="1">
    <source>
        <dbReference type="ARBA" id="ARBA00008239"/>
    </source>
</evidence>
<organism evidence="6 7">
    <name type="scientific">Brassica campestris</name>
    <name type="common">Field mustard</name>
    <dbReference type="NCBI Taxonomy" id="3711"/>
    <lineage>
        <taxon>Eukaryota</taxon>
        <taxon>Viridiplantae</taxon>
        <taxon>Streptophyta</taxon>
        <taxon>Embryophyta</taxon>
        <taxon>Tracheophyta</taxon>
        <taxon>Spermatophyta</taxon>
        <taxon>Magnoliopsida</taxon>
        <taxon>eudicotyledons</taxon>
        <taxon>Gunneridae</taxon>
        <taxon>Pentapetalae</taxon>
        <taxon>rosids</taxon>
        <taxon>malvids</taxon>
        <taxon>Brassicales</taxon>
        <taxon>Brassicaceae</taxon>
        <taxon>Brassiceae</taxon>
        <taxon>Brassica</taxon>
    </lineage>
</organism>
<dbReference type="Pfam" id="PF00183">
    <property type="entry name" value="HSP90"/>
    <property type="match status" value="1"/>
</dbReference>
<evidence type="ECO:0000313" key="6">
    <source>
        <dbReference type="EMBL" id="CAG7884554.1"/>
    </source>
</evidence>